<evidence type="ECO:0000313" key="3">
    <source>
        <dbReference type="EMBL" id="SKB39467.1"/>
    </source>
</evidence>
<protein>
    <recommendedName>
        <fullName evidence="2">DUF4296 domain-containing protein</fullName>
    </recommendedName>
</protein>
<accession>A0A1T5AXF1</accession>
<dbReference type="AlphaFoldDB" id="A0A1T5AXF1"/>
<dbReference type="EMBL" id="FUYS01000002">
    <property type="protein sequence ID" value="SKB39467.1"/>
    <property type="molecule type" value="Genomic_DNA"/>
</dbReference>
<dbReference type="Proteomes" id="UP000190541">
    <property type="component" value="Unassembled WGS sequence"/>
</dbReference>
<evidence type="ECO:0000259" key="2">
    <source>
        <dbReference type="Pfam" id="PF14129"/>
    </source>
</evidence>
<organism evidence="3 4">
    <name type="scientific">Parapedobacter luteus</name>
    <dbReference type="NCBI Taxonomy" id="623280"/>
    <lineage>
        <taxon>Bacteria</taxon>
        <taxon>Pseudomonadati</taxon>
        <taxon>Bacteroidota</taxon>
        <taxon>Sphingobacteriia</taxon>
        <taxon>Sphingobacteriales</taxon>
        <taxon>Sphingobacteriaceae</taxon>
        <taxon>Parapedobacter</taxon>
    </lineage>
</organism>
<dbReference type="OrthoDB" id="678784at2"/>
<dbReference type="InterPro" id="IPR025381">
    <property type="entry name" value="DUF4296"/>
</dbReference>
<keyword evidence="4" id="KW-1185">Reference proteome</keyword>
<proteinExistence type="predicted"/>
<name>A0A1T5AXF1_9SPHI</name>
<evidence type="ECO:0000256" key="1">
    <source>
        <dbReference type="SAM" id="MobiDB-lite"/>
    </source>
</evidence>
<dbReference type="Pfam" id="PF14129">
    <property type="entry name" value="DUF4296"/>
    <property type="match status" value="1"/>
</dbReference>
<dbReference type="RefSeq" id="WP_079715822.1">
    <property type="nucleotide sequence ID" value="NZ_FUYS01000002.1"/>
</dbReference>
<feature type="region of interest" description="Disordered" evidence="1">
    <location>
        <begin position="190"/>
        <end position="221"/>
    </location>
</feature>
<reference evidence="3 4" key="1">
    <citation type="submission" date="2017-02" db="EMBL/GenBank/DDBJ databases">
        <authorList>
            <person name="Peterson S.W."/>
        </authorList>
    </citation>
    <scope>NUCLEOTIDE SEQUENCE [LARGE SCALE GENOMIC DNA]</scope>
    <source>
        <strain evidence="3 4">DSM 22899</strain>
    </source>
</reference>
<feature type="domain" description="DUF4296" evidence="2">
    <location>
        <begin position="22"/>
        <end position="102"/>
    </location>
</feature>
<sequence length="221" mass="25387">MQRLLTGITILFLCISCGEKIPDGIIPSKRMPDVLLDVHLADGQLMAMPIDSARAYRDSYYQAIFDRWGIDSAVFRRSVEYYSTRPRIMNELYITVEKRLEALNLAEQKAVEEKYNLQRRADSIINVRRLDSLKRIALDSLDFKRKRFLLFLHAPDSIYGAPHPITHEMLHDRLLESIGLSQMAIEGQNKVMPRGESPRPPQPQAKSTEASPVLRPIEKIK</sequence>
<evidence type="ECO:0000313" key="4">
    <source>
        <dbReference type="Proteomes" id="UP000190541"/>
    </source>
</evidence>
<gene>
    <name evidence="3" type="ORF">SAMN05660226_01136</name>
</gene>
<dbReference type="STRING" id="623280.SAMN05660226_01136"/>